<feature type="region of interest" description="Disordered" evidence="1">
    <location>
        <begin position="458"/>
        <end position="478"/>
    </location>
</feature>
<feature type="region of interest" description="Disordered" evidence="1">
    <location>
        <begin position="95"/>
        <end position="117"/>
    </location>
</feature>
<feature type="compositionally biased region" description="Low complexity" evidence="1">
    <location>
        <begin position="104"/>
        <end position="115"/>
    </location>
</feature>
<name>A0A150GHV9_GONPE</name>
<reference evidence="3" key="1">
    <citation type="journal article" date="2016" name="Nat. Commun.">
        <title>The Gonium pectorale genome demonstrates co-option of cell cycle regulation during the evolution of multicellularity.</title>
        <authorList>
            <person name="Hanschen E.R."/>
            <person name="Marriage T.N."/>
            <person name="Ferris P.J."/>
            <person name="Hamaji T."/>
            <person name="Toyoda A."/>
            <person name="Fujiyama A."/>
            <person name="Neme R."/>
            <person name="Noguchi H."/>
            <person name="Minakuchi Y."/>
            <person name="Suzuki M."/>
            <person name="Kawai-Toyooka H."/>
            <person name="Smith D.R."/>
            <person name="Sparks H."/>
            <person name="Anderson J."/>
            <person name="Bakaric R."/>
            <person name="Luria V."/>
            <person name="Karger A."/>
            <person name="Kirschner M.W."/>
            <person name="Durand P.M."/>
            <person name="Michod R.E."/>
            <person name="Nozaki H."/>
            <person name="Olson B.J."/>
        </authorList>
    </citation>
    <scope>NUCLEOTIDE SEQUENCE [LARGE SCALE GENOMIC DNA]</scope>
    <source>
        <strain evidence="3">NIES-2863</strain>
    </source>
</reference>
<dbReference type="OrthoDB" id="563128at2759"/>
<feature type="region of interest" description="Disordered" evidence="1">
    <location>
        <begin position="14"/>
        <end position="57"/>
    </location>
</feature>
<protein>
    <submittedName>
        <fullName evidence="2">Uncharacterized protein</fullName>
    </submittedName>
</protein>
<proteinExistence type="predicted"/>
<comment type="caution">
    <text evidence="2">The sequence shown here is derived from an EMBL/GenBank/DDBJ whole genome shotgun (WGS) entry which is preliminary data.</text>
</comment>
<evidence type="ECO:0000256" key="1">
    <source>
        <dbReference type="SAM" id="MobiDB-lite"/>
    </source>
</evidence>
<evidence type="ECO:0000313" key="3">
    <source>
        <dbReference type="Proteomes" id="UP000075714"/>
    </source>
</evidence>
<organism evidence="2 3">
    <name type="scientific">Gonium pectorale</name>
    <name type="common">Green alga</name>
    <dbReference type="NCBI Taxonomy" id="33097"/>
    <lineage>
        <taxon>Eukaryota</taxon>
        <taxon>Viridiplantae</taxon>
        <taxon>Chlorophyta</taxon>
        <taxon>core chlorophytes</taxon>
        <taxon>Chlorophyceae</taxon>
        <taxon>CS clade</taxon>
        <taxon>Chlamydomonadales</taxon>
        <taxon>Volvocaceae</taxon>
        <taxon>Gonium</taxon>
    </lineage>
</organism>
<dbReference type="Proteomes" id="UP000075714">
    <property type="component" value="Unassembled WGS sequence"/>
</dbReference>
<dbReference type="EMBL" id="LSYV01000022">
    <property type="protein sequence ID" value="KXZ49422.1"/>
    <property type="molecule type" value="Genomic_DNA"/>
</dbReference>
<keyword evidence="3" id="KW-1185">Reference proteome</keyword>
<feature type="compositionally biased region" description="Low complexity" evidence="1">
    <location>
        <begin position="38"/>
        <end position="56"/>
    </location>
</feature>
<dbReference type="STRING" id="33097.A0A150GHV9"/>
<gene>
    <name evidence="2" type="ORF">GPECTOR_21g648</name>
</gene>
<accession>A0A150GHV9</accession>
<dbReference type="AlphaFoldDB" id="A0A150GHV9"/>
<evidence type="ECO:0000313" key="2">
    <source>
        <dbReference type="EMBL" id="KXZ49422.1"/>
    </source>
</evidence>
<sequence length="478" mass="47420">MHPSVRHQAAVLSDECGELLQRGLTGPPPPSAANNTVPDRPSAASSSRGAARSDGSGQVGAMTALIPLMTGGCIAGAIWVTRSGGGGASSGGFAAGGEGGGRGPASAGARGAGAANVDEPPQPNHMATQVAAAAAAGAGPQPTPPVCPSVLTSGPPVLAQLEAALCASLLGGDGSDQLCDLRECVAALAGAGSMQQLLGALCDGIVQHVRRSFLLDPRVMAALVPNPASTVGLMFSWDAAAAASVTAAAAAAGAAASIAPNSMLLDTGDGAEGHHALSRLLGGNGDGSGAGSSCLLMRVQQFPVAHTLLGRLLRQPDDHVMEGPEPGTEGWGTAAMDSRRVEVALVEDCMAFVQDARNPARDVLLLLAHPDGAPAAEEASRRGVAGSLLLLALPAGDGHGTLGLYVLFPQTLPRLMLQHVREAVVELLQVLSPLVAHRLTGDLAAELAALSEAAAQPEGLRATAPGPRAGTCSQAAAP</sequence>